<dbReference type="Proteomes" id="UP000789831">
    <property type="component" value="Unassembled WGS sequence"/>
</dbReference>
<evidence type="ECO:0000313" key="2">
    <source>
        <dbReference type="Proteomes" id="UP000789831"/>
    </source>
</evidence>
<evidence type="ECO:0000313" key="1">
    <source>
        <dbReference type="EMBL" id="CAG8644460.1"/>
    </source>
</evidence>
<dbReference type="AlphaFoldDB" id="A0A9N9DKS0"/>
<protein>
    <submittedName>
        <fullName evidence="1">1294_t:CDS:1</fullName>
    </submittedName>
</protein>
<name>A0A9N9DKS0_9GLOM</name>
<accession>A0A9N9DKS0</accession>
<reference evidence="1" key="1">
    <citation type="submission" date="2021-06" db="EMBL/GenBank/DDBJ databases">
        <authorList>
            <person name="Kallberg Y."/>
            <person name="Tangrot J."/>
            <person name="Rosling A."/>
        </authorList>
    </citation>
    <scope>NUCLEOTIDE SEQUENCE</scope>
    <source>
        <strain evidence="1">MT106</strain>
    </source>
</reference>
<comment type="caution">
    <text evidence="1">The sequence shown here is derived from an EMBL/GenBank/DDBJ whole genome shotgun (WGS) entry which is preliminary data.</text>
</comment>
<organism evidence="1 2">
    <name type="scientific">Ambispora gerdemannii</name>
    <dbReference type="NCBI Taxonomy" id="144530"/>
    <lineage>
        <taxon>Eukaryota</taxon>
        <taxon>Fungi</taxon>
        <taxon>Fungi incertae sedis</taxon>
        <taxon>Mucoromycota</taxon>
        <taxon>Glomeromycotina</taxon>
        <taxon>Glomeromycetes</taxon>
        <taxon>Archaeosporales</taxon>
        <taxon>Ambisporaceae</taxon>
        <taxon>Ambispora</taxon>
    </lineage>
</organism>
<keyword evidence="2" id="KW-1185">Reference proteome</keyword>
<gene>
    <name evidence="1" type="ORF">AGERDE_LOCUS11131</name>
</gene>
<sequence>MSSLNLAELEHHISELSYVSGDVQSEHYTSEYIFADVQLTSESSNKPTGFELTMMWSSNLGPSSYSVPLQSTNEFLHRYKRKYREFQNRRSTNCYFVFRFYFYEIKKKYFDFSKFTQKEISKLSRIIWNNSKIRLQKYFKSFCEELKTAISNAKSEYENHCERTDISLQRNLLLSNTIQNVIPFNNCPYLRRLHQTSFPVYDPSFII</sequence>
<dbReference type="EMBL" id="CAJVPL010004196">
    <property type="protein sequence ID" value="CAG8644460.1"/>
    <property type="molecule type" value="Genomic_DNA"/>
</dbReference>
<dbReference type="OrthoDB" id="10503389at2759"/>
<proteinExistence type="predicted"/>